<dbReference type="InterPro" id="IPR044662">
    <property type="entry name" value="HS1/DABB1-like"/>
</dbReference>
<dbReference type="PANTHER" id="PTHR33178:SF10">
    <property type="entry name" value="STRESS-RESPONSE A_B BARREL DOMAIN-CONTAINING PROTEIN"/>
    <property type="match status" value="1"/>
</dbReference>
<evidence type="ECO:0000256" key="1">
    <source>
        <dbReference type="ARBA" id="ARBA00011738"/>
    </source>
</evidence>
<dbReference type="Pfam" id="PF07876">
    <property type="entry name" value="Dabb"/>
    <property type="match status" value="1"/>
</dbReference>
<accession>A0A9P4KDD5</accession>
<name>A0A9P4KDD5_9PLEO</name>
<dbReference type="Proteomes" id="UP000800093">
    <property type="component" value="Unassembled WGS sequence"/>
</dbReference>
<reference evidence="4" key="1">
    <citation type="journal article" date="2020" name="Stud. Mycol.">
        <title>101 Dothideomycetes genomes: A test case for predicting lifestyles and emergence of pathogens.</title>
        <authorList>
            <person name="Haridas S."/>
            <person name="Albert R."/>
            <person name="Binder M."/>
            <person name="Bloem J."/>
            <person name="LaButti K."/>
            <person name="Salamov A."/>
            <person name="Andreopoulos B."/>
            <person name="Baker S."/>
            <person name="Barry K."/>
            <person name="Bills G."/>
            <person name="Bluhm B."/>
            <person name="Cannon C."/>
            <person name="Castanera R."/>
            <person name="Culley D."/>
            <person name="Daum C."/>
            <person name="Ezra D."/>
            <person name="Gonzalez J."/>
            <person name="Henrissat B."/>
            <person name="Kuo A."/>
            <person name="Liang C."/>
            <person name="Lipzen A."/>
            <person name="Lutzoni F."/>
            <person name="Magnuson J."/>
            <person name="Mondo S."/>
            <person name="Nolan M."/>
            <person name="Ohm R."/>
            <person name="Pangilinan J."/>
            <person name="Park H.-J."/>
            <person name="Ramirez L."/>
            <person name="Alfaro M."/>
            <person name="Sun H."/>
            <person name="Tritt A."/>
            <person name="Yoshinaga Y."/>
            <person name="Zwiers L.-H."/>
            <person name="Turgeon B."/>
            <person name="Goodwin S."/>
            <person name="Spatafora J."/>
            <person name="Crous P."/>
            <person name="Grigoriev I."/>
        </authorList>
    </citation>
    <scope>NUCLEOTIDE SEQUENCE [LARGE SCALE GENOMIC DNA]</scope>
    <source>
        <strain evidence="4">CBS 304.66</strain>
    </source>
</reference>
<comment type="caution">
    <text evidence="3">The sequence shown here is derived from an EMBL/GenBank/DDBJ whole genome shotgun (WGS) entry which is preliminary data.</text>
</comment>
<proteinExistence type="predicted"/>
<dbReference type="SUPFAM" id="SSF54909">
    <property type="entry name" value="Dimeric alpha+beta barrel"/>
    <property type="match status" value="1"/>
</dbReference>
<protein>
    <recommendedName>
        <fullName evidence="2">Stress-response A/B barrel domain-containing protein</fullName>
    </recommendedName>
</protein>
<keyword evidence="4" id="KW-1185">Reference proteome</keyword>
<evidence type="ECO:0000259" key="2">
    <source>
        <dbReference type="PROSITE" id="PS51502"/>
    </source>
</evidence>
<dbReference type="PANTHER" id="PTHR33178">
    <property type="match status" value="1"/>
</dbReference>
<sequence>MLVARKALGLFILIAAFTTFITFMRSVPSPLNWLLVPEPEVVPYISHVVLFQFKKGTTPMAVKEITSKMLGLRKACIHPSTRAPYIQSITGGKDISIEDLQNGMTHAFILRFYSKEDRNYYVEFDPVHQKFKEAATAVVEKVQVVDFQEGIFY</sequence>
<dbReference type="InterPro" id="IPR011008">
    <property type="entry name" value="Dimeric_a/b-barrel"/>
</dbReference>
<gene>
    <name evidence="3" type="ORF">CC78DRAFT_513242</name>
</gene>
<dbReference type="SMART" id="SM00886">
    <property type="entry name" value="Dabb"/>
    <property type="match status" value="1"/>
</dbReference>
<feature type="domain" description="Stress-response A/B barrel" evidence="2">
    <location>
        <begin position="45"/>
        <end position="147"/>
    </location>
</feature>
<dbReference type="AlphaFoldDB" id="A0A9P4KDD5"/>
<dbReference type="OrthoDB" id="1601230at2759"/>
<dbReference type="InterPro" id="IPR013097">
    <property type="entry name" value="Dabb"/>
</dbReference>
<dbReference type="Gene3D" id="3.30.70.100">
    <property type="match status" value="1"/>
</dbReference>
<evidence type="ECO:0000313" key="3">
    <source>
        <dbReference type="EMBL" id="KAF2266611.1"/>
    </source>
</evidence>
<comment type="subunit">
    <text evidence="1">Homodimer.</text>
</comment>
<dbReference type="EMBL" id="ML986596">
    <property type="protein sequence ID" value="KAF2266611.1"/>
    <property type="molecule type" value="Genomic_DNA"/>
</dbReference>
<dbReference type="PROSITE" id="PS51502">
    <property type="entry name" value="S_R_A_B_BARREL"/>
    <property type="match status" value="1"/>
</dbReference>
<evidence type="ECO:0000313" key="4">
    <source>
        <dbReference type="Proteomes" id="UP000800093"/>
    </source>
</evidence>
<organism evidence="3 4">
    <name type="scientific">Lojkania enalia</name>
    <dbReference type="NCBI Taxonomy" id="147567"/>
    <lineage>
        <taxon>Eukaryota</taxon>
        <taxon>Fungi</taxon>
        <taxon>Dikarya</taxon>
        <taxon>Ascomycota</taxon>
        <taxon>Pezizomycotina</taxon>
        <taxon>Dothideomycetes</taxon>
        <taxon>Pleosporomycetidae</taxon>
        <taxon>Pleosporales</taxon>
        <taxon>Pleosporales incertae sedis</taxon>
        <taxon>Lojkania</taxon>
    </lineage>
</organism>